<comment type="cofactor">
    <cofactor evidence="1 12">
        <name>FMN</name>
        <dbReference type="ChEBI" id="CHEBI:58210"/>
    </cofactor>
</comment>
<dbReference type="NCBIfam" id="NF010120">
    <property type="entry name" value="PRK13596.1"/>
    <property type="match status" value="1"/>
</dbReference>
<comment type="catalytic activity">
    <reaction evidence="12">
        <text>a quinone + NADH + 5 H(+)(in) = a quinol + NAD(+) + 4 H(+)(out)</text>
        <dbReference type="Rhea" id="RHEA:57888"/>
        <dbReference type="ChEBI" id="CHEBI:15378"/>
        <dbReference type="ChEBI" id="CHEBI:24646"/>
        <dbReference type="ChEBI" id="CHEBI:57540"/>
        <dbReference type="ChEBI" id="CHEBI:57945"/>
        <dbReference type="ChEBI" id="CHEBI:132124"/>
    </reaction>
</comment>
<evidence type="ECO:0000259" key="14">
    <source>
        <dbReference type="SMART" id="SM00928"/>
    </source>
</evidence>
<dbReference type="Gene3D" id="3.10.20.600">
    <property type="match status" value="1"/>
</dbReference>
<dbReference type="InterPro" id="IPR011538">
    <property type="entry name" value="Nuo51_FMN-bd"/>
</dbReference>
<keyword evidence="6 12" id="KW-0288">FMN</keyword>
<feature type="region of interest" description="Disordered" evidence="13">
    <location>
        <begin position="442"/>
        <end position="474"/>
    </location>
</feature>
<dbReference type="InterPro" id="IPR001949">
    <property type="entry name" value="NADH-UbQ_OxRdtase_51kDa_CS"/>
</dbReference>
<dbReference type="EMBL" id="BMHA01000005">
    <property type="protein sequence ID" value="GGI05725.1"/>
    <property type="molecule type" value="Genomic_DNA"/>
</dbReference>
<dbReference type="Gene3D" id="3.40.50.11540">
    <property type="entry name" value="NADH-ubiquinone oxidoreductase 51kDa subunit"/>
    <property type="match status" value="1"/>
</dbReference>
<name>A0A8J3ADY4_9ACTN</name>
<dbReference type="GO" id="GO:0010181">
    <property type="term" value="F:FMN binding"/>
    <property type="evidence" value="ECO:0007669"/>
    <property type="project" value="InterPro"/>
</dbReference>
<accession>A0A8J3ADY4</accession>
<evidence type="ECO:0000256" key="12">
    <source>
        <dbReference type="RuleBase" id="RU364066"/>
    </source>
</evidence>
<evidence type="ECO:0000313" key="15">
    <source>
        <dbReference type="EMBL" id="GGI05725.1"/>
    </source>
</evidence>
<dbReference type="Pfam" id="PF10589">
    <property type="entry name" value="NADH_4Fe-4S"/>
    <property type="match status" value="1"/>
</dbReference>
<evidence type="ECO:0000256" key="7">
    <source>
        <dbReference type="ARBA" id="ARBA00022723"/>
    </source>
</evidence>
<evidence type="ECO:0000313" key="16">
    <source>
        <dbReference type="Proteomes" id="UP000650511"/>
    </source>
</evidence>
<dbReference type="Proteomes" id="UP000650511">
    <property type="component" value="Unassembled WGS sequence"/>
</dbReference>
<evidence type="ECO:0000256" key="2">
    <source>
        <dbReference type="ARBA" id="ARBA00001966"/>
    </source>
</evidence>
<keyword evidence="16" id="KW-1185">Reference proteome</keyword>
<evidence type="ECO:0000256" key="4">
    <source>
        <dbReference type="ARBA" id="ARBA00022485"/>
    </source>
</evidence>
<sequence length="474" mass="51041">MGTTGPCVALSERYAIEGADGIDVYEQHGGYVGLRKALEMQPSEIIDVVKEAGVRGRGGAGFPTGMKWSFVAQDTGKPVYIVCNADEGEPGTFKDRELMERDPHQLVEGMVVGGLALNSVQGYIYLRGEFAHAGRQLTRAIREAYAKGYLGADILGSGKRFDLTVHRGAGAYICGEETALLDSLEGRRGQPRLRPPFPATHGLYGCPTTVNNVESISSVPFILRHGVDWYRQWGTEKSPGPKLMCISGELQRPGNYEFALGTPVSEMIDACGGMLEGRALKFFCPGGSSTPLLPASKADVAYTYEDIMEAGSMLGTGALMIYSDQTCVVDTVLRFTEFYEHESCGKCTPCREGGYWLSQVLRRIETGNGRMEDLDLLQDICDNILGRSFCALGDGMTSSITSGLEYFRDEFEAHIREARCPLGTTEPRRDIAVLDTHGGGGYAPETGAAEIPAMPGRSTAATTGATDKTVAGQA</sequence>
<comment type="function">
    <text evidence="12">NDH-1 shuttles electrons from NADH, via FMN and iron-sulfur (Fe-S) centers, to quinones in the respiratory chain.</text>
</comment>
<dbReference type="Gene3D" id="6.10.250.1450">
    <property type="match status" value="1"/>
</dbReference>
<dbReference type="EC" id="7.1.1.-" evidence="12"/>
<dbReference type="PROSITE" id="PS00644">
    <property type="entry name" value="COMPLEX1_51K_1"/>
    <property type="match status" value="1"/>
</dbReference>
<keyword evidence="8" id="KW-1278">Translocase</keyword>
<dbReference type="InterPro" id="IPR037207">
    <property type="entry name" value="Nuop51_4Fe4S-bd_sf"/>
</dbReference>
<comment type="caution">
    <text evidence="15">The sequence shown here is derived from an EMBL/GenBank/DDBJ whole genome shotgun (WGS) entry which is preliminary data.</text>
</comment>
<evidence type="ECO:0000256" key="10">
    <source>
        <dbReference type="ARBA" id="ARBA00023014"/>
    </source>
</evidence>
<proteinExistence type="inferred from homology"/>
<dbReference type="SUPFAM" id="SSF142984">
    <property type="entry name" value="Nqo1 middle domain-like"/>
    <property type="match status" value="1"/>
</dbReference>
<dbReference type="PANTHER" id="PTHR43578">
    <property type="entry name" value="NADH-QUINONE OXIDOREDUCTASE SUBUNIT F"/>
    <property type="match status" value="1"/>
</dbReference>
<feature type="domain" description="NADH-ubiquinone oxidoreductase 51kDa subunit iron-sulphur binding" evidence="14">
    <location>
        <begin position="329"/>
        <end position="374"/>
    </location>
</feature>
<dbReference type="SMART" id="SM00928">
    <property type="entry name" value="NADH_4Fe-4S"/>
    <property type="match status" value="1"/>
</dbReference>
<dbReference type="SUPFAM" id="SSF142019">
    <property type="entry name" value="Nqo1 FMN-binding domain-like"/>
    <property type="match status" value="1"/>
</dbReference>
<dbReference type="PROSITE" id="PS00645">
    <property type="entry name" value="COMPLEX1_51K_2"/>
    <property type="match status" value="1"/>
</dbReference>
<reference evidence="15" key="2">
    <citation type="submission" date="2020-09" db="EMBL/GenBank/DDBJ databases">
        <authorList>
            <person name="Sun Q."/>
            <person name="Zhou Y."/>
        </authorList>
    </citation>
    <scope>NUCLEOTIDE SEQUENCE</scope>
    <source>
        <strain evidence="15">CGMCC 1.14988</strain>
    </source>
</reference>
<keyword evidence="11 12" id="KW-0520">NAD</keyword>
<dbReference type="InterPro" id="IPR019554">
    <property type="entry name" value="Soluble_ligand-bd"/>
</dbReference>
<evidence type="ECO:0000256" key="8">
    <source>
        <dbReference type="ARBA" id="ARBA00022967"/>
    </source>
</evidence>
<dbReference type="GO" id="GO:0051539">
    <property type="term" value="F:4 iron, 4 sulfur cluster binding"/>
    <property type="evidence" value="ECO:0007669"/>
    <property type="project" value="UniProtKB-UniRule"/>
</dbReference>
<keyword evidence="10 12" id="KW-0411">Iron-sulfur</keyword>
<dbReference type="InterPro" id="IPR011537">
    <property type="entry name" value="NADH-UbQ_OxRdtase_suF"/>
</dbReference>
<gene>
    <name evidence="15" type="primary">nuoF</name>
    <name evidence="15" type="ORF">GCM10011354_15520</name>
</gene>
<dbReference type="InterPro" id="IPR019575">
    <property type="entry name" value="Nuop51_4Fe4S-bd"/>
</dbReference>
<evidence type="ECO:0000256" key="3">
    <source>
        <dbReference type="ARBA" id="ARBA00007523"/>
    </source>
</evidence>
<comment type="cofactor">
    <cofactor evidence="2 12">
        <name>[4Fe-4S] cluster</name>
        <dbReference type="ChEBI" id="CHEBI:49883"/>
    </cofactor>
</comment>
<dbReference type="Gene3D" id="1.20.1440.230">
    <property type="entry name" value="NADH-ubiquinone oxidoreductase 51kDa subunit, iron-sulphur binding domain"/>
    <property type="match status" value="1"/>
</dbReference>
<dbReference type="GO" id="GO:0048038">
    <property type="term" value="F:quinone binding"/>
    <property type="evidence" value="ECO:0007669"/>
    <property type="project" value="UniProtKB-KW"/>
</dbReference>
<keyword evidence="4 12" id="KW-0004">4Fe-4S</keyword>
<dbReference type="FunFam" id="1.20.1440.230:FF:000001">
    <property type="entry name" value="Mitochondrial NADH dehydrogenase flavoprotein 1"/>
    <property type="match status" value="1"/>
</dbReference>
<dbReference type="SUPFAM" id="SSF140490">
    <property type="entry name" value="Nqo1C-terminal domain-like"/>
    <property type="match status" value="1"/>
</dbReference>
<dbReference type="InterPro" id="IPR037225">
    <property type="entry name" value="Nuo51_FMN-bd_sf"/>
</dbReference>
<dbReference type="Pfam" id="PF01512">
    <property type="entry name" value="Complex1_51K"/>
    <property type="match status" value="1"/>
</dbReference>
<dbReference type="FunFam" id="3.40.50.11540:FF:000001">
    <property type="entry name" value="NADH dehydrogenase [ubiquinone] flavoprotein 1, mitochondrial"/>
    <property type="match status" value="1"/>
</dbReference>
<dbReference type="NCBIfam" id="TIGR01959">
    <property type="entry name" value="nuoF_fam"/>
    <property type="match status" value="1"/>
</dbReference>
<dbReference type="AlphaFoldDB" id="A0A8J3ADY4"/>
<keyword evidence="7 12" id="KW-0479">Metal-binding</keyword>
<dbReference type="PANTHER" id="PTHR43578:SF3">
    <property type="entry name" value="NADH-QUINONE OXIDOREDUCTASE SUBUNIT F"/>
    <property type="match status" value="1"/>
</dbReference>
<evidence type="ECO:0000256" key="5">
    <source>
        <dbReference type="ARBA" id="ARBA00022630"/>
    </source>
</evidence>
<keyword evidence="12" id="KW-0874">Quinone</keyword>
<dbReference type="GO" id="GO:0051287">
    <property type="term" value="F:NAD binding"/>
    <property type="evidence" value="ECO:0007669"/>
    <property type="project" value="UniProtKB-UniRule"/>
</dbReference>
<keyword evidence="5 12" id="KW-0285">Flavoprotein</keyword>
<comment type="similarity">
    <text evidence="3 12">Belongs to the complex I 51 kDa subunit family.</text>
</comment>
<evidence type="ECO:0000256" key="13">
    <source>
        <dbReference type="SAM" id="MobiDB-lite"/>
    </source>
</evidence>
<evidence type="ECO:0000256" key="1">
    <source>
        <dbReference type="ARBA" id="ARBA00001917"/>
    </source>
</evidence>
<dbReference type="GO" id="GO:0046872">
    <property type="term" value="F:metal ion binding"/>
    <property type="evidence" value="ECO:0007669"/>
    <property type="project" value="UniProtKB-KW"/>
</dbReference>
<dbReference type="GO" id="GO:0008137">
    <property type="term" value="F:NADH dehydrogenase (ubiquinone) activity"/>
    <property type="evidence" value="ECO:0007669"/>
    <property type="project" value="InterPro"/>
</dbReference>
<evidence type="ECO:0000256" key="11">
    <source>
        <dbReference type="ARBA" id="ARBA00023027"/>
    </source>
</evidence>
<dbReference type="Pfam" id="PF10531">
    <property type="entry name" value="SLBB"/>
    <property type="match status" value="1"/>
</dbReference>
<dbReference type="RefSeq" id="WP_165403808.1">
    <property type="nucleotide sequence ID" value="NZ_BMHA01000005.1"/>
</dbReference>
<organism evidence="15 16">
    <name type="scientific">Egicoccus halophilus</name>
    <dbReference type="NCBI Taxonomy" id="1670830"/>
    <lineage>
        <taxon>Bacteria</taxon>
        <taxon>Bacillati</taxon>
        <taxon>Actinomycetota</taxon>
        <taxon>Nitriliruptoria</taxon>
        <taxon>Egicoccales</taxon>
        <taxon>Egicoccaceae</taxon>
        <taxon>Egicoccus</taxon>
    </lineage>
</organism>
<keyword evidence="9 12" id="KW-0408">Iron</keyword>
<protein>
    <recommendedName>
        <fullName evidence="12">NADH-quinone oxidoreductase subunit F</fullName>
        <ecNumber evidence="12">7.1.1.-</ecNumber>
    </recommendedName>
</protein>
<evidence type="ECO:0000256" key="9">
    <source>
        <dbReference type="ARBA" id="ARBA00023004"/>
    </source>
</evidence>
<evidence type="ECO:0000256" key="6">
    <source>
        <dbReference type="ARBA" id="ARBA00022643"/>
    </source>
</evidence>
<reference evidence="15" key="1">
    <citation type="journal article" date="2014" name="Int. J. Syst. Evol. Microbiol.">
        <title>Complete genome sequence of Corynebacterium casei LMG S-19264T (=DSM 44701T), isolated from a smear-ripened cheese.</title>
        <authorList>
            <consortium name="US DOE Joint Genome Institute (JGI-PGF)"/>
            <person name="Walter F."/>
            <person name="Albersmeier A."/>
            <person name="Kalinowski J."/>
            <person name="Ruckert C."/>
        </authorList>
    </citation>
    <scope>NUCLEOTIDE SEQUENCE</scope>
    <source>
        <strain evidence="15">CGMCC 1.14988</strain>
    </source>
</reference>